<dbReference type="EMBL" id="VSRR010019561">
    <property type="protein sequence ID" value="MPC62341.1"/>
    <property type="molecule type" value="Genomic_DNA"/>
</dbReference>
<dbReference type="AlphaFoldDB" id="A0A5B7GQA7"/>
<accession>A0A5B7GQA7</accession>
<dbReference type="Proteomes" id="UP000324222">
    <property type="component" value="Unassembled WGS sequence"/>
</dbReference>
<evidence type="ECO:0000313" key="2">
    <source>
        <dbReference type="Proteomes" id="UP000324222"/>
    </source>
</evidence>
<keyword evidence="2" id="KW-1185">Reference proteome</keyword>
<evidence type="ECO:0000313" key="1">
    <source>
        <dbReference type="EMBL" id="MPC62341.1"/>
    </source>
</evidence>
<name>A0A5B7GQA7_PORTR</name>
<organism evidence="1 2">
    <name type="scientific">Portunus trituberculatus</name>
    <name type="common">Swimming crab</name>
    <name type="synonym">Neptunus trituberculatus</name>
    <dbReference type="NCBI Taxonomy" id="210409"/>
    <lineage>
        <taxon>Eukaryota</taxon>
        <taxon>Metazoa</taxon>
        <taxon>Ecdysozoa</taxon>
        <taxon>Arthropoda</taxon>
        <taxon>Crustacea</taxon>
        <taxon>Multicrustacea</taxon>
        <taxon>Malacostraca</taxon>
        <taxon>Eumalacostraca</taxon>
        <taxon>Eucarida</taxon>
        <taxon>Decapoda</taxon>
        <taxon>Pleocyemata</taxon>
        <taxon>Brachyura</taxon>
        <taxon>Eubrachyura</taxon>
        <taxon>Portunoidea</taxon>
        <taxon>Portunidae</taxon>
        <taxon>Portuninae</taxon>
        <taxon>Portunus</taxon>
    </lineage>
</organism>
<gene>
    <name evidence="1" type="ORF">E2C01_056425</name>
</gene>
<protein>
    <recommendedName>
        <fullName evidence="3">Transposase Helix-turn-helix domain-containing protein</fullName>
    </recommendedName>
</protein>
<comment type="caution">
    <text evidence="1">The sequence shown here is derived from an EMBL/GenBank/DDBJ whole genome shotgun (WGS) entry which is preliminary data.</text>
</comment>
<reference evidence="1 2" key="1">
    <citation type="submission" date="2019-05" db="EMBL/GenBank/DDBJ databases">
        <title>Another draft genome of Portunus trituberculatus and its Hox gene families provides insights of decapod evolution.</title>
        <authorList>
            <person name="Jeong J.-H."/>
            <person name="Song I."/>
            <person name="Kim S."/>
            <person name="Choi T."/>
            <person name="Kim D."/>
            <person name="Ryu S."/>
            <person name="Kim W."/>
        </authorList>
    </citation>
    <scope>NUCLEOTIDE SEQUENCE [LARGE SCALE GENOMIC DNA]</scope>
    <source>
        <tissue evidence="1">Muscle</tissue>
    </source>
</reference>
<proteinExistence type="predicted"/>
<sequence>MRLNKSQFRELLELVRPAIAKWDTNMRKAVTPEERLEITLRHLATGESQSSLSYQFRVSQNLISSFIPEVCPAIYQALKEQHLKIPGKSTRM</sequence>
<dbReference type="OrthoDB" id="5971912at2759"/>
<evidence type="ECO:0008006" key="3">
    <source>
        <dbReference type="Google" id="ProtNLM"/>
    </source>
</evidence>